<dbReference type="GO" id="GO:0016020">
    <property type="term" value="C:membrane"/>
    <property type="evidence" value="ECO:0007669"/>
    <property type="project" value="InterPro"/>
</dbReference>
<dbReference type="Proteomes" id="UP000235547">
    <property type="component" value="Unassembled WGS sequence"/>
</dbReference>
<feature type="compositionally biased region" description="Gly residues" evidence="1">
    <location>
        <begin position="579"/>
        <end position="594"/>
    </location>
</feature>
<dbReference type="EMBL" id="PNRG01000001">
    <property type="protein sequence ID" value="PMR82786.1"/>
    <property type="molecule type" value="Genomic_DNA"/>
</dbReference>
<dbReference type="GO" id="GO:0008381">
    <property type="term" value="F:mechanosensitive monoatomic ion channel activity"/>
    <property type="evidence" value="ECO:0007669"/>
    <property type="project" value="UniProtKB-ARBA"/>
</dbReference>
<dbReference type="Pfam" id="PF00924">
    <property type="entry name" value="MS_channel_2nd"/>
    <property type="match status" value="1"/>
</dbReference>
<dbReference type="SUPFAM" id="SSF50182">
    <property type="entry name" value="Sm-like ribonucleoproteins"/>
    <property type="match status" value="1"/>
</dbReference>
<evidence type="ECO:0000313" key="5">
    <source>
        <dbReference type="EMBL" id="PMR82786.1"/>
    </source>
</evidence>
<feature type="domain" description="Mechanosensitive ion channel MscS" evidence="4">
    <location>
        <begin position="385"/>
        <end position="450"/>
    </location>
</feature>
<evidence type="ECO:0000259" key="4">
    <source>
        <dbReference type="Pfam" id="PF00924"/>
    </source>
</evidence>
<dbReference type="InterPro" id="IPR006685">
    <property type="entry name" value="MscS_channel_2nd"/>
</dbReference>
<reference evidence="5 6" key="1">
    <citation type="submission" date="2018-01" db="EMBL/GenBank/DDBJ databases">
        <title>Halomonas endophytica sp. nov., isolated from storage liquid in the stems of Populus euphratica.</title>
        <authorList>
            <person name="Chen C."/>
        </authorList>
    </citation>
    <scope>NUCLEOTIDE SEQUENCE [LARGE SCALE GENOMIC DNA]</scope>
    <source>
        <strain evidence="5 6">BZ-SZ-XJ27</strain>
    </source>
</reference>
<dbReference type="PANTHER" id="PTHR30566">
    <property type="entry name" value="YNAI-RELATED MECHANOSENSITIVE ION CHANNEL"/>
    <property type="match status" value="1"/>
</dbReference>
<keyword evidence="2" id="KW-0472">Membrane</keyword>
<proteinExistence type="predicted"/>
<protein>
    <submittedName>
        <fullName evidence="5">Mechanosensitive ion channel protein MscS</fullName>
    </submittedName>
</protein>
<feature type="chain" id="PRO_5014789198" evidence="3">
    <location>
        <begin position="30"/>
        <end position="594"/>
    </location>
</feature>
<evidence type="ECO:0000256" key="2">
    <source>
        <dbReference type="SAM" id="Phobius"/>
    </source>
</evidence>
<feature type="region of interest" description="Disordered" evidence="1">
    <location>
        <begin position="560"/>
        <end position="594"/>
    </location>
</feature>
<evidence type="ECO:0000256" key="1">
    <source>
        <dbReference type="SAM" id="MobiDB-lite"/>
    </source>
</evidence>
<keyword evidence="3" id="KW-0732">Signal</keyword>
<feature type="transmembrane region" description="Helical" evidence="2">
    <location>
        <begin position="367"/>
        <end position="390"/>
    </location>
</feature>
<name>A0A2N7UQS3_9GAMM</name>
<feature type="signal peptide" evidence="3">
    <location>
        <begin position="1"/>
        <end position="29"/>
    </location>
</feature>
<evidence type="ECO:0000256" key="3">
    <source>
        <dbReference type="SAM" id="SignalP"/>
    </source>
</evidence>
<accession>A0A2N7UQS3</accession>
<dbReference type="InterPro" id="IPR010920">
    <property type="entry name" value="LSM_dom_sf"/>
</dbReference>
<keyword evidence="2" id="KW-0812">Transmembrane</keyword>
<organism evidence="5 6">
    <name type="scientific">Halomonas urumqiensis</name>
    <dbReference type="NCBI Taxonomy" id="1684789"/>
    <lineage>
        <taxon>Bacteria</taxon>
        <taxon>Pseudomonadati</taxon>
        <taxon>Pseudomonadota</taxon>
        <taxon>Gammaproteobacteria</taxon>
        <taxon>Oceanospirillales</taxon>
        <taxon>Halomonadaceae</taxon>
        <taxon>Halomonas</taxon>
    </lineage>
</organism>
<dbReference type="PANTHER" id="PTHR30566:SF25">
    <property type="entry name" value="INNER MEMBRANE PROTEIN"/>
    <property type="match status" value="1"/>
</dbReference>
<gene>
    <name evidence="5" type="ORF">C1H70_00555</name>
</gene>
<evidence type="ECO:0000313" key="6">
    <source>
        <dbReference type="Proteomes" id="UP000235547"/>
    </source>
</evidence>
<feature type="transmembrane region" description="Helical" evidence="2">
    <location>
        <begin position="213"/>
        <end position="243"/>
    </location>
</feature>
<feature type="transmembrane region" description="Helical" evidence="2">
    <location>
        <begin position="286"/>
        <end position="304"/>
    </location>
</feature>
<sequence>MMMRTSPARLLVLIMGLATLCLMTSQLLAQEEDGQKWISVDALNAGLGEPPEEVMRSTPRESLQGFLSLTEAGDYEKAVHHLDLTELASDEQAERGAALARQLALVLNRGDWLNVSDLPARQDAAVEDPSGQHPLVGQPRRNIKISSLDAQGQTHDIRIARYQVGEQDPVWLITADSLRAVPALYEEYGPSWLEDHIPQHLKASLGVLMVWEWLAIPIFLLVTGLVGGGVHRCVGLLAGWVPFGAARTFISGIRVPMACIAMALVAQTLLDYVVSFSGVVTSTFRVALIIIMAWGVGLMALRLLDSFLLSMTQRLVGDVDDTKHRDQRKLLTSLYALRRGIILITVVAVAVYVLGQTNVFGTLGMTLLASASVLTVLVGIAGQAVLGNILSSFQVSLAKPVRIGDLVVFEGQWCHVEGIFHTFIRLRSWDERRLVVPIKYFVSKPFENLSAKNAKLYRQVVMTLHLSTDVALLRQTFIDIAEAEDAVIEPEKLECHVTGQREMALEISCYMMTREPMGGWVAENNVREKLLAFIRDQHPEWWPREVTVLSHHDVTIGEEGSCRHVTTPATSHPVKKQGSVGGESDGSGGGEASG</sequence>
<dbReference type="OrthoDB" id="9792218at2"/>
<keyword evidence="2" id="KW-1133">Transmembrane helix</keyword>
<comment type="caution">
    <text evidence="5">The sequence shown here is derived from an EMBL/GenBank/DDBJ whole genome shotgun (WGS) entry which is preliminary data.</text>
</comment>
<keyword evidence="6" id="KW-1185">Reference proteome</keyword>
<dbReference type="Gene3D" id="1.10.287.1260">
    <property type="match status" value="1"/>
</dbReference>
<feature type="transmembrane region" description="Helical" evidence="2">
    <location>
        <begin position="335"/>
        <end position="355"/>
    </location>
</feature>
<feature type="transmembrane region" description="Helical" evidence="2">
    <location>
        <begin position="255"/>
        <end position="274"/>
    </location>
</feature>
<dbReference type="AlphaFoldDB" id="A0A2N7UQS3"/>